<accession>A0A9P6MBR9</accession>
<dbReference type="GO" id="GO:0000981">
    <property type="term" value="F:DNA-binding transcription factor activity, RNA polymerase II-specific"/>
    <property type="evidence" value="ECO:0007669"/>
    <property type="project" value="TreeGrafter"/>
</dbReference>
<dbReference type="EMBL" id="JAAAHW010003148">
    <property type="protein sequence ID" value="KAF9987976.1"/>
    <property type="molecule type" value="Genomic_DNA"/>
</dbReference>
<gene>
    <name evidence="3" type="ORF">BGZ65_000662</name>
</gene>
<dbReference type="InterPro" id="IPR001005">
    <property type="entry name" value="SANT/Myb"/>
</dbReference>
<dbReference type="Pfam" id="PF13921">
    <property type="entry name" value="Myb_DNA-bind_6"/>
    <property type="match status" value="1"/>
</dbReference>
<dbReference type="PROSITE" id="PS50090">
    <property type="entry name" value="MYB_LIKE"/>
    <property type="match status" value="4"/>
</dbReference>
<dbReference type="SMART" id="SM00717">
    <property type="entry name" value="SANT"/>
    <property type="match status" value="5"/>
</dbReference>
<feature type="domain" description="Myb-like" evidence="2">
    <location>
        <begin position="234"/>
        <end position="306"/>
    </location>
</feature>
<dbReference type="SUPFAM" id="SSF46689">
    <property type="entry name" value="Homeodomain-like"/>
    <property type="match status" value="3"/>
</dbReference>
<name>A0A9P6MBR9_9FUNG</name>
<keyword evidence="4" id="KW-1185">Reference proteome</keyword>
<feature type="domain" description="Myb-like" evidence="2">
    <location>
        <begin position="397"/>
        <end position="443"/>
    </location>
</feature>
<evidence type="ECO:0000256" key="1">
    <source>
        <dbReference type="SAM" id="MobiDB-lite"/>
    </source>
</evidence>
<dbReference type="Proteomes" id="UP000749646">
    <property type="component" value="Unassembled WGS sequence"/>
</dbReference>
<feature type="region of interest" description="Disordered" evidence="1">
    <location>
        <begin position="168"/>
        <end position="187"/>
    </location>
</feature>
<organism evidence="3 4">
    <name type="scientific">Modicella reniformis</name>
    <dbReference type="NCBI Taxonomy" id="1440133"/>
    <lineage>
        <taxon>Eukaryota</taxon>
        <taxon>Fungi</taxon>
        <taxon>Fungi incertae sedis</taxon>
        <taxon>Mucoromycota</taxon>
        <taxon>Mortierellomycotina</taxon>
        <taxon>Mortierellomycetes</taxon>
        <taxon>Mortierellales</taxon>
        <taxon>Mortierellaceae</taxon>
        <taxon>Modicella</taxon>
    </lineage>
</organism>
<reference evidence="3" key="1">
    <citation type="journal article" date="2020" name="Fungal Divers.">
        <title>Resolving the Mortierellaceae phylogeny through synthesis of multi-gene phylogenetics and phylogenomics.</title>
        <authorList>
            <person name="Vandepol N."/>
            <person name="Liber J."/>
            <person name="Desiro A."/>
            <person name="Na H."/>
            <person name="Kennedy M."/>
            <person name="Barry K."/>
            <person name="Grigoriev I.V."/>
            <person name="Miller A.N."/>
            <person name="O'Donnell K."/>
            <person name="Stajich J.E."/>
            <person name="Bonito G."/>
        </authorList>
    </citation>
    <scope>NUCLEOTIDE SEQUENCE</scope>
    <source>
        <strain evidence="3">MES-2147</strain>
    </source>
</reference>
<dbReference type="AlphaFoldDB" id="A0A9P6MBR9"/>
<comment type="caution">
    <text evidence="3">The sequence shown here is derived from an EMBL/GenBank/DDBJ whole genome shotgun (WGS) entry which is preliminary data.</text>
</comment>
<dbReference type="GO" id="GO:0005634">
    <property type="term" value="C:nucleus"/>
    <property type="evidence" value="ECO:0007669"/>
    <property type="project" value="TreeGrafter"/>
</dbReference>
<dbReference type="GO" id="GO:0000978">
    <property type="term" value="F:RNA polymerase II cis-regulatory region sequence-specific DNA binding"/>
    <property type="evidence" value="ECO:0007669"/>
    <property type="project" value="TreeGrafter"/>
</dbReference>
<feature type="domain" description="Myb-like" evidence="2">
    <location>
        <begin position="52"/>
        <end position="100"/>
    </location>
</feature>
<dbReference type="Pfam" id="PF00249">
    <property type="entry name" value="Myb_DNA-binding"/>
    <property type="match status" value="1"/>
</dbReference>
<evidence type="ECO:0000313" key="4">
    <source>
        <dbReference type="Proteomes" id="UP000749646"/>
    </source>
</evidence>
<protein>
    <recommendedName>
        <fullName evidence="2">Myb-like domain-containing protein</fullName>
    </recommendedName>
</protein>
<evidence type="ECO:0000313" key="3">
    <source>
        <dbReference type="EMBL" id="KAF9987976.1"/>
    </source>
</evidence>
<sequence length="488" mass="56262">MFTRQIRHFALTPSCRSTNQALTVSEVYLLSISTPTTTPSTPSPSLSLRIKSKIRNHASWTAEADALLLDLRAQGQTWNQIGQALGKSRQACNRRFDAVLDPEMGTAFWTQQPDRNQTLRQLVTQGFGWKHIATQLETKASACEKQWRTLERERILASAGVVVEAVTTKEGEHGEKNQDHSSDVRTKSSQFRTANVQLLNRAVIEYGTDQWERIAERVFESRFSPTYLRLRYAKLERSRKIWTEEQDEHLLMETVRCYKSNPLPAPSTVVLSSLDVLSKSQWETVACVIPGEHTATECRERWLRLQLNKTGRRIWSSVLDINDGENMTRQQKPLASRVAWTPEQSQRLESIVLNMKRGSINVIEWGKVSTLMDREFTKEQCESRWNRLVRRTNCTSRGRWNNEEIDSLIRGICDLGDQWTKISQKWVPGRTPKTIQGKWKTIVSKLNQEMVIRRWTWPVACTETFGEQTGMLLGELPSRWPNLCQMPM</sequence>
<feature type="compositionally biased region" description="Basic and acidic residues" evidence="1">
    <location>
        <begin position="168"/>
        <end position="186"/>
    </location>
</feature>
<feature type="domain" description="Myb-like" evidence="2">
    <location>
        <begin position="332"/>
        <end position="389"/>
    </location>
</feature>
<evidence type="ECO:0000259" key="2">
    <source>
        <dbReference type="PROSITE" id="PS50090"/>
    </source>
</evidence>
<dbReference type="OrthoDB" id="2350934at2759"/>
<dbReference type="PANTHER" id="PTHR45614">
    <property type="entry name" value="MYB PROTEIN-RELATED"/>
    <property type="match status" value="1"/>
</dbReference>
<dbReference type="Gene3D" id="1.10.10.60">
    <property type="entry name" value="Homeodomain-like"/>
    <property type="match status" value="3"/>
</dbReference>
<dbReference type="CDD" id="cd00167">
    <property type="entry name" value="SANT"/>
    <property type="match status" value="1"/>
</dbReference>
<proteinExistence type="predicted"/>
<dbReference type="InterPro" id="IPR009057">
    <property type="entry name" value="Homeodomain-like_sf"/>
</dbReference>
<dbReference type="InterPro" id="IPR050560">
    <property type="entry name" value="MYB_TF"/>
</dbReference>